<reference evidence="2 3" key="1">
    <citation type="submission" date="2014-12" db="EMBL/GenBank/DDBJ databases">
        <title>Draft genome sequences of 29 type strains of Enterococci.</title>
        <authorList>
            <person name="Zhong Z."/>
            <person name="Sun Z."/>
            <person name="Liu W."/>
            <person name="Zhang W."/>
            <person name="Zhang H."/>
        </authorList>
    </citation>
    <scope>NUCLEOTIDE SEQUENCE [LARGE SCALE GENOMIC DNA]</scope>
    <source>
        <strain evidence="2 3">DSM 17690</strain>
    </source>
</reference>
<accession>A0A1L8QQL9</accession>
<keyword evidence="1" id="KW-0472">Membrane</keyword>
<proteinExistence type="predicted"/>
<keyword evidence="1" id="KW-1133">Transmembrane helix</keyword>
<keyword evidence="1" id="KW-0812">Transmembrane</keyword>
<evidence type="ECO:0000313" key="3">
    <source>
        <dbReference type="Proteomes" id="UP000182149"/>
    </source>
</evidence>
<keyword evidence="3" id="KW-1185">Reference proteome</keyword>
<name>A0A1L8QQL9_9ENTE</name>
<gene>
    <name evidence="2" type="ORF">RU93_GL000605</name>
</gene>
<protein>
    <submittedName>
        <fullName evidence="2">Uncharacterized protein</fullName>
    </submittedName>
</protein>
<comment type="caution">
    <text evidence="2">The sequence shown here is derived from an EMBL/GenBank/DDBJ whole genome shotgun (WGS) entry which is preliminary data.</text>
</comment>
<evidence type="ECO:0000256" key="1">
    <source>
        <dbReference type="SAM" id="Phobius"/>
    </source>
</evidence>
<organism evidence="2 3">
    <name type="scientific">Enterococcus aquimarinus</name>
    <dbReference type="NCBI Taxonomy" id="328396"/>
    <lineage>
        <taxon>Bacteria</taxon>
        <taxon>Bacillati</taxon>
        <taxon>Bacillota</taxon>
        <taxon>Bacilli</taxon>
        <taxon>Lactobacillales</taxon>
        <taxon>Enterococcaceae</taxon>
        <taxon>Enterococcus</taxon>
    </lineage>
</organism>
<dbReference type="EMBL" id="JXKD01000013">
    <property type="protein sequence ID" value="OJG09790.1"/>
    <property type="molecule type" value="Genomic_DNA"/>
</dbReference>
<evidence type="ECO:0000313" key="2">
    <source>
        <dbReference type="EMBL" id="OJG09790.1"/>
    </source>
</evidence>
<sequence>MLACALGIWLEYGYIGILVQKEDWSAMMDIIPTMYTLLGLALLGTVVLNSILWWRVKSKESQTV</sequence>
<dbReference type="Proteomes" id="UP000182149">
    <property type="component" value="Unassembled WGS sequence"/>
</dbReference>
<feature type="transmembrane region" description="Helical" evidence="1">
    <location>
        <begin position="34"/>
        <end position="54"/>
    </location>
</feature>
<dbReference type="AlphaFoldDB" id="A0A1L8QQL9"/>